<evidence type="ECO:0000313" key="3">
    <source>
        <dbReference type="EMBL" id="KAF6026238.1"/>
    </source>
</evidence>
<dbReference type="SUPFAM" id="SSF56436">
    <property type="entry name" value="C-type lectin-like"/>
    <property type="match status" value="4"/>
</dbReference>
<feature type="domain" description="WSC" evidence="2">
    <location>
        <begin position="622"/>
        <end position="714"/>
    </location>
</feature>
<dbReference type="PROSITE" id="PS50041">
    <property type="entry name" value="C_TYPE_LECTIN_2"/>
    <property type="match status" value="2"/>
</dbReference>
<dbReference type="InterPro" id="IPR001304">
    <property type="entry name" value="C-type_lectin-like"/>
</dbReference>
<protein>
    <submittedName>
        <fullName evidence="3">Uncharacterized protein</fullName>
    </submittedName>
</protein>
<evidence type="ECO:0000313" key="4">
    <source>
        <dbReference type="Proteomes" id="UP000593567"/>
    </source>
</evidence>
<dbReference type="Pfam" id="PF01822">
    <property type="entry name" value="WSC"/>
    <property type="match status" value="1"/>
</dbReference>
<feature type="domain" description="C-type lectin" evidence="1">
    <location>
        <begin position="769"/>
        <end position="894"/>
    </location>
</feature>
<accession>A0A7J7JLI6</accession>
<proteinExistence type="predicted"/>
<reference evidence="3" key="1">
    <citation type="submission" date="2020-06" db="EMBL/GenBank/DDBJ databases">
        <title>Draft genome of Bugula neritina, a colonial animal packing powerful symbionts and potential medicines.</title>
        <authorList>
            <person name="Rayko M."/>
        </authorList>
    </citation>
    <scope>NUCLEOTIDE SEQUENCE [LARGE SCALE GENOMIC DNA]</scope>
    <source>
        <strain evidence="3">Kwan_BN1</strain>
    </source>
</reference>
<dbReference type="InterPro" id="IPR016187">
    <property type="entry name" value="CTDL_fold"/>
</dbReference>
<name>A0A7J7JLI6_BUGNE</name>
<feature type="domain" description="C-type lectin" evidence="1">
    <location>
        <begin position="93"/>
        <end position="222"/>
    </location>
</feature>
<sequence>MHLIATASTHATRPSPQIPSAEYGGVDCNANSISCSLFPDATEFANSYPNGSSCFDLFESHDRLMHGYYKLGDGWIKCHFYDGTYCEQDWIGFNGLCYAFTTEQGDFQEQEHKCAEMDANLVTITDSHHSSYVDKWTTDFLTLIFPKLAISGSSLYIGGYQPMIFGDTTEFKWLDGSINHEPPFKRYSGYPVLDASRRCLAIKFYQNIAFTTNEHCNITTNYGVCQKMSIVLDGVRSHGCWGLNSTNTRLHGPTMTPLGLSVSSPKECISALTSEDLLFGVQQSVCHTNSTAHTRYVVGRPSKTCVSGMGSADAFNIYVDGSTPRGYIGCYPSNGVDGELKFTSNIMTLQACIEGCFGTPVTAYQYKYAAVNNDTCHCYADIFSSAVDQNLRESMVSCDLPCPGNEMQRCGKTSNILYLNVYSAVKFYPNLWTCTDVAVNFLPVITNVAYRMRYGWFWYWTTTTLYRSYCPSTVVTHSDESCPTSWLRIYDRCFKVIPTSHYHHRDALETCRSYGGDLYRPGTELTELLRVIQMTSYRWTYRFSVGVSRVSNTTDEFFWSDGSLTTWTLYDKFNTRDDLLYGSLSSNDCFHTTVVYQQFLNTLGCAYNSAGFICSMQSLDQPQIYQGCADMQAQSASDSDVYTQHSGMTSTYCGQYCLTAGTRYSAVQDQTCQCIDDIDSLTMVDRVEFCGDSCVGSLHQDCGGALHSSIYSVDYFPAESCLALYYSGHWDNSQYILNPGLKYGVTQEAAETCVMSDNSDGCKNGWIGFMNRCYYFSQDAVTFDEAYNYCLARNSLIVSISHNSSEANFVEKSIKSRSEFRSIENFYVGLYRMDEGNYASSGFAWVDSGTNSFRRYSASWDHNYAARSCVVMVRSDNYAWTNVECNTNASFICRSDPVDEMKCSIPPSSAEAGLNFNYYRLSNTLCREICQGEGYDYAVTQADNCQCHNASSVVGLSHVNLTECNIPCATHKYQQCGGTSRAMIIHSGSACPYGWTLFDDKCFKMFSGLAVNFWHAKEFCSHFSYGILYEANKFSGISLTDLWSIDDPPLAWINAFRTTQTTSSFRSTESSATLTNTNFPGGTSFTSTPEQCVGIDKSGAWTLYDCQLNLTAVICQQNRGPLKKAATSHNDITIYTGLPEKYLLYTHSHEHVTDLTEVGIIDYSSGNKCEDGPDWLWSNGSCLLLRACSSPAHCLSACQEIGIPRAVIRSLEQDTFTSDMLQYYQPFHHSASTYQPDAKWSIFGVFDVGSSGNMVAFDGSYWVDQDNSVLNSYNSSQTSWGINSSSIFYGIQLAENSDLYGKYLMTSDSADFTLCEKRPAFLGCYNMSAVNYSAVETAYKVTYQPNTLYLCVESCKARQRPIAGITGSVCYCMDETVGILEPDQGNCWGRCDNTVEGTDVCGDFTKNSVVYYNISAGDHEVRAPSCILLQQEGAVISGQYQLSLSEDNGTRNVYCKQIGQDYGDFLTGVESNIFSSSSTHSGYEAEKAR</sequence>
<evidence type="ECO:0000259" key="2">
    <source>
        <dbReference type="PROSITE" id="PS51212"/>
    </source>
</evidence>
<dbReference type="SMART" id="SM00321">
    <property type="entry name" value="WSC"/>
    <property type="match status" value="3"/>
</dbReference>
<dbReference type="InterPro" id="IPR050828">
    <property type="entry name" value="C-type_lectin/matrix_domain"/>
</dbReference>
<dbReference type="PANTHER" id="PTHR45710:SF26">
    <property type="entry name" value="RH26557P"/>
    <property type="match status" value="1"/>
</dbReference>
<dbReference type="Proteomes" id="UP000593567">
    <property type="component" value="Unassembled WGS sequence"/>
</dbReference>
<gene>
    <name evidence="3" type="ORF">EB796_015456</name>
</gene>
<dbReference type="PANTHER" id="PTHR45710">
    <property type="entry name" value="C-TYPE LECTIN DOMAIN-CONTAINING PROTEIN 180"/>
    <property type="match status" value="1"/>
</dbReference>
<dbReference type="OrthoDB" id="6285323at2759"/>
<dbReference type="Gene3D" id="3.10.100.10">
    <property type="entry name" value="Mannose-Binding Protein A, subunit A"/>
    <property type="match status" value="4"/>
</dbReference>
<evidence type="ECO:0000259" key="1">
    <source>
        <dbReference type="PROSITE" id="PS50041"/>
    </source>
</evidence>
<dbReference type="PROSITE" id="PS51212">
    <property type="entry name" value="WSC"/>
    <property type="match status" value="4"/>
</dbReference>
<feature type="domain" description="WSC" evidence="2">
    <location>
        <begin position="324"/>
        <end position="423"/>
    </location>
</feature>
<organism evidence="3 4">
    <name type="scientific">Bugula neritina</name>
    <name type="common">Brown bryozoan</name>
    <name type="synonym">Sertularia neritina</name>
    <dbReference type="NCBI Taxonomy" id="10212"/>
    <lineage>
        <taxon>Eukaryota</taxon>
        <taxon>Metazoa</taxon>
        <taxon>Spiralia</taxon>
        <taxon>Lophotrochozoa</taxon>
        <taxon>Bryozoa</taxon>
        <taxon>Gymnolaemata</taxon>
        <taxon>Cheilostomatida</taxon>
        <taxon>Flustrina</taxon>
        <taxon>Buguloidea</taxon>
        <taxon>Bugulidae</taxon>
        <taxon>Bugula</taxon>
    </lineage>
</organism>
<dbReference type="InterPro" id="IPR002889">
    <property type="entry name" value="WSC_carb-bd"/>
</dbReference>
<feature type="domain" description="WSC" evidence="2">
    <location>
        <begin position="887"/>
        <end position="989"/>
    </location>
</feature>
<dbReference type="Pfam" id="PF00059">
    <property type="entry name" value="Lectin_C"/>
    <property type="match status" value="1"/>
</dbReference>
<dbReference type="SMART" id="SM00034">
    <property type="entry name" value="CLECT"/>
    <property type="match status" value="4"/>
</dbReference>
<comment type="caution">
    <text evidence="3">The sequence shown here is derived from an EMBL/GenBank/DDBJ whole genome shotgun (WGS) entry which is preliminary data.</text>
</comment>
<feature type="domain" description="WSC" evidence="2">
    <location>
        <begin position="1318"/>
        <end position="1413"/>
    </location>
</feature>
<keyword evidence="4" id="KW-1185">Reference proteome</keyword>
<dbReference type="InterPro" id="IPR016186">
    <property type="entry name" value="C-type_lectin-like/link_sf"/>
</dbReference>
<dbReference type="CDD" id="cd00037">
    <property type="entry name" value="CLECT"/>
    <property type="match status" value="3"/>
</dbReference>
<dbReference type="EMBL" id="VXIV02002317">
    <property type="protein sequence ID" value="KAF6026238.1"/>
    <property type="molecule type" value="Genomic_DNA"/>
</dbReference>